<proteinExistence type="predicted"/>
<feature type="transmembrane region" description="Helical" evidence="1">
    <location>
        <begin position="12"/>
        <end position="31"/>
    </location>
</feature>
<keyword evidence="1" id="KW-1133">Transmembrane helix</keyword>
<dbReference type="OrthoDB" id="1862642at2"/>
<dbReference type="RefSeq" id="WP_103237493.1">
    <property type="nucleotide sequence ID" value="NZ_JANJZD010000008.1"/>
</dbReference>
<accession>A0A2K4ZA82</accession>
<dbReference type="AlphaFoldDB" id="A0A2K4ZA82"/>
<keyword evidence="1" id="KW-0472">Membrane</keyword>
<evidence type="ECO:0000313" key="2">
    <source>
        <dbReference type="EMBL" id="SOY27351.1"/>
    </source>
</evidence>
<sequence length="135" mass="15450">MRHIPIRLGPLAILLTVISICMTTLGILNFTTARADLSLAQQYADTVRTRYELELYGQTFLRQVKEFLAEGGDITRMEETETDETGVIRKTFSENQYTLTVEIVPDETSGFRVCGWRIRKAWEPETDMGNLWLGD</sequence>
<reference evidence="2 3" key="1">
    <citation type="submission" date="2018-01" db="EMBL/GenBank/DDBJ databases">
        <authorList>
            <person name="Gaut B.S."/>
            <person name="Morton B.R."/>
            <person name="Clegg M.T."/>
            <person name="Duvall M.R."/>
        </authorList>
    </citation>
    <scope>NUCLEOTIDE SEQUENCE [LARGE SCALE GENOMIC DNA]</scope>
    <source>
        <strain evidence="2">GP69</strain>
    </source>
</reference>
<evidence type="ECO:0000256" key="1">
    <source>
        <dbReference type="SAM" id="Phobius"/>
    </source>
</evidence>
<keyword evidence="3" id="KW-1185">Reference proteome</keyword>
<dbReference type="EMBL" id="OFSM01000001">
    <property type="protein sequence ID" value="SOY27351.1"/>
    <property type="molecule type" value="Genomic_DNA"/>
</dbReference>
<dbReference type="Proteomes" id="UP000236311">
    <property type="component" value="Unassembled WGS sequence"/>
</dbReference>
<evidence type="ECO:0000313" key="3">
    <source>
        <dbReference type="Proteomes" id="UP000236311"/>
    </source>
</evidence>
<gene>
    <name evidence="2" type="ORF">AMURIS_00055</name>
</gene>
<organism evidence="2 3">
    <name type="scientific">Acetatifactor muris</name>
    <dbReference type="NCBI Taxonomy" id="879566"/>
    <lineage>
        <taxon>Bacteria</taxon>
        <taxon>Bacillati</taxon>
        <taxon>Bacillota</taxon>
        <taxon>Clostridia</taxon>
        <taxon>Lachnospirales</taxon>
        <taxon>Lachnospiraceae</taxon>
        <taxon>Acetatifactor</taxon>
    </lineage>
</organism>
<protein>
    <submittedName>
        <fullName evidence="2">Uncharacterized protein</fullName>
    </submittedName>
</protein>
<keyword evidence="1" id="KW-0812">Transmembrane</keyword>
<name>A0A2K4ZA82_9FIRM</name>